<keyword evidence="1" id="KW-1133">Transmembrane helix</keyword>
<sequence>MVGLAILLVRAVALFVTLSSIYAFVPALALSSFWQQASNLVLFSLVGHLFLPVLLSSIIWYFSDSIAAKLFKEEADEGTAMDIRDEHIVTVGCFLIGVYLLITGLATFIGFWISSNMINYPALLKAVMAFGLIMGSRGVRKLYCKIRS</sequence>
<feature type="transmembrane region" description="Helical" evidence="1">
    <location>
        <begin position="12"/>
        <end position="34"/>
    </location>
</feature>
<evidence type="ECO:0000313" key="3">
    <source>
        <dbReference type="Proteomes" id="UP001155586"/>
    </source>
</evidence>
<organism evidence="2 3">
    <name type="scientific">Vibrio paucivorans</name>
    <dbReference type="NCBI Taxonomy" id="2829489"/>
    <lineage>
        <taxon>Bacteria</taxon>
        <taxon>Pseudomonadati</taxon>
        <taxon>Pseudomonadota</taxon>
        <taxon>Gammaproteobacteria</taxon>
        <taxon>Vibrionales</taxon>
        <taxon>Vibrionaceae</taxon>
        <taxon>Vibrio</taxon>
    </lineage>
</organism>
<feature type="transmembrane region" description="Helical" evidence="1">
    <location>
        <begin position="120"/>
        <end position="139"/>
    </location>
</feature>
<feature type="transmembrane region" description="Helical" evidence="1">
    <location>
        <begin position="88"/>
        <end position="114"/>
    </location>
</feature>
<gene>
    <name evidence="2" type="ORF">MD483_08670</name>
</gene>
<accession>A0A9X3HRF2</accession>
<dbReference type="RefSeq" id="WP_265687352.1">
    <property type="nucleotide sequence ID" value="NZ_JAKRRX010000038.1"/>
</dbReference>
<comment type="caution">
    <text evidence="2">The sequence shown here is derived from an EMBL/GenBank/DDBJ whole genome shotgun (WGS) entry which is preliminary data.</text>
</comment>
<dbReference type="Proteomes" id="UP001155586">
    <property type="component" value="Unassembled WGS sequence"/>
</dbReference>
<keyword evidence="1" id="KW-0812">Transmembrane</keyword>
<evidence type="ECO:0000256" key="1">
    <source>
        <dbReference type="SAM" id="Phobius"/>
    </source>
</evidence>
<proteinExistence type="predicted"/>
<protein>
    <submittedName>
        <fullName evidence="2">Uncharacterized protein</fullName>
    </submittedName>
</protein>
<name>A0A9X3HRF2_9VIBR</name>
<keyword evidence="1" id="KW-0472">Membrane</keyword>
<feature type="transmembrane region" description="Helical" evidence="1">
    <location>
        <begin position="40"/>
        <end position="62"/>
    </location>
</feature>
<reference evidence="2" key="1">
    <citation type="submission" date="2022-02" db="EMBL/GenBank/DDBJ databases">
        <title>Vibrio sp. nov., a new bacterium isolated from Bohai sea, China.</title>
        <authorList>
            <person name="Yuan Y."/>
        </authorList>
    </citation>
    <scope>NUCLEOTIDE SEQUENCE</scope>
    <source>
        <strain evidence="2">DBSS07</strain>
    </source>
</reference>
<dbReference type="AlphaFoldDB" id="A0A9X3HRF2"/>
<evidence type="ECO:0000313" key="2">
    <source>
        <dbReference type="EMBL" id="MCW8333896.1"/>
    </source>
</evidence>
<dbReference type="EMBL" id="JAKRRX010000038">
    <property type="protein sequence ID" value="MCW8333896.1"/>
    <property type="molecule type" value="Genomic_DNA"/>
</dbReference>
<keyword evidence="3" id="KW-1185">Reference proteome</keyword>